<name>A0A6S6PQP3_ACEAC</name>
<dbReference type="AlphaFoldDB" id="A0A6S6PQP3"/>
<protein>
    <submittedName>
        <fullName evidence="1">Uncharacterized protein</fullName>
    </submittedName>
</protein>
<dbReference type="RefSeq" id="WP_099348619.1">
    <property type="nucleotide sequence ID" value="NZ_AP023326.1"/>
</dbReference>
<sequence length="257" mass="25946">MPKNTGPVLLFVGCASVGVMLSGPVKAQKPLRHQPSKVAHVQEKAPAAEAATDDLAVGRLNDAQLASAYRGPVYYPGQPVPKAQPVRLGQNETVDDDAAGNAEVDLLNDAQVGSAYKGPVYYAGHPVPHAQPVMIGNNVPVIAPEKTPLAGDANGDDKVDLLNASQIDGVYKGPVYYPGQPVPSAKPVNVAAVASSVERGAVPAAPVAPTRSVLVVAPMAAPVAAQTPHPLPACVPVVSSAASGGTAAATVPVASVH</sequence>
<dbReference type="EMBL" id="AP023326">
    <property type="protein sequence ID" value="BCI67012.1"/>
    <property type="molecule type" value="Genomic_DNA"/>
</dbReference>
<evidence type="ECO:0000313" key="1">
    <source>
        <dbReference type="EMBL" id="BCI67012.1"/>
    </source>
</evidence>
<evidence type="ECO:0000313" key="2">
    <source>
        <dbReference type="Proteomes" id="UP000515220"/>
    </source>
</evidence>
<dbReference type="Proteomes" id="UP000515220">
    <property type="component" value="Chromosome"/>
</dbReference>
<reference evidence="1 2" key="1">
    <citation type="submission" date="2020-07" db="EMBL/GenBank/DDBJ databases">
        <title>Complete Genome Sequence of an acetic acid bacterium, Acetobacter aceti JCM20276.</title>
        <authorList>
            <person name="Hirose Y."/>
            <person name="Mihara H."/>
        </authorList>
    </citation>
    <scope>NUCLEOTIDE SEQUENCE [LARGE SCALE GENOMIC DNA]</scope>
    <source>
        <strain evidence="1 2">JCM20276</strain>
    </source>
</reference>
<proteinExistence type="predicted"/>
<gene>
    <name evidence="1" type="ORF">AAJCM20276_16360</name>
</gene>
<organism evidence="1 2">
    <name type="scientific">Acetobacter aceti</name>
    <dbReference type="NCBI Taxonomy" id="435"/>
    <lineage>
        <taxon>Bacteria</taxon>
        <taxon>Pseudomonadati</taxon>
        <taxon>Pseudomonadota</taxon>
        <taxon>Alphaproteobacteria</taxon>
        <taxon>Acetobacterales</taxon>
        <taxon>Acetobacteraceae</taxon>
        <taxon>Acetobacter</taxon>
        <taxon>Acetobacter subgen. Acetobacter</taxon>
    </lineage>
</organism>
<accession>A0A6S6PQP3</accession>